<organism evidence="7 8">
    <name type="scientific">Dibothriocephalus latus</name>
    <name type="common">Fish tapeworm</name>
    <name type="synonym">Diphyllobothrium latum</name>
    <dbReference type="NCBI Taxonomy" id="60516"/>
    <lineage>
        <taxon>Eukaryota</taxon>
        <taxon>Metazoa</taxon>
        <taxon>Spiralia</taxon>
        <taxon>Lophotrochozoa</taxon>
        <taxon>Platyhelminthes</taxon>
        <taxon>Cestoda</taxon>
        <taxon>Eucestoda</taxon>
        <taxon>Diphyllobothriidea</taxon>
        <taxon>Diphyllobothriidae</taxon>
        <taxon>Dibothriocephalus</taxon>
    </lineage>
</organism>
<dbReference type="PANTHER" id="PTHR43461:SF1">
    <property type="entry name" value="TRANSMEMBRANE PROTEIN 256"/>
    <property type="match status" value="1"/>
</dbReference>
<dbReference type="Proteomes" id="UP000281553">
    <property type="component" value="Unassembled WGS sequence"/>
</dbReference>
<feature type="transmembrane region" description="Helical" evidence="6">
    <location>
        <begin position="27"/>
        <end position="47"/>
    </location>
</feature>
<evidence type="ECO:0000256" key="6">
    <source>
        <dbReference type="SAM" id="Phobius"/>
    </source>
</evidence>
<keyword evidence="3 6" id="KW-0812">Transmembrane</keyword>
<keyword evidence="4 6" id="KW-1133">Transmembrane helix</keyword>
<comment type="similarity">
    <text evidence="2">Belongs to the TMEM256 family.</text>
</comment>
<dbReference type="OrthoDB" id="269173at2759"/>
<dbReference type="AlphaFoldDB" id="A0A3P7P963"/>
<evidence type="ECO:0000256" key="4">
    <source>
        <dbReference type="ARBA" id="ARBA00022989"/>
    </source>
</evidence>
<evidence type="ECO:0000313" key="7">
    <source>
        <dbReference type="EMBL" id="VDN16602.1"/>
    </source>
</evidence>
<keyword evidence="8" id="KW-1185">Reference proteome</keyword>
<evidence type="ECO:0000256" key="2">
    <source>
        <dbReference type="ARBA" id="ARBA00006208"/>
    </source>
</evidence>
<proteinExistence type="inferred from homology"/>
<dbReference type="InterPro" id="IPR006696">
    <property type="entry name" value="DUF423"/>
</dbReference>
<dbReference type="GO" id="GO:0016020">
    <property type="term" value="C:membrane"/>
    <property type="evidence" value="ECO:0007669"/>
    <property type="project" value="UniProtKB-SubCell"/>
</dbReference>
<dbReference type="PANTHER" id="PTHR43461">
    <property type="entry name" value="TRANSMEMBRANE PROTEIN 256"/>
    <property type="match status" value="1"/>
</dbReference>
<evidence type="ECO:0000256" key="3">
    <source>
        <dbReference type="ARBA" id="ARBA00022692"/>
    </source>
</evidence>
<reference evidence="7 8" key="1">
    <citation type="submission" date="2018-11" db="EMBL/GenBank/DDBJ databases">
        <authorList>
            <consortium name="Pathogen Informatics"/>
        </authorList>
    </citation>
    <scope>NUCLEOTIDE SEQUENCE [LARGE SCALE GENOMIC DNA]</scope>
</reference>
<gene>
    <name evidence="7" type="ORF">DILT_LOCUS12433</name>
</gene>
<comment type="subcellular location">
    <subcellularLocation>
        <location evidence="1">Membrane</location>
        <topology evidence="1">Multi-pass membrane protein</topology>
    </subcellularLocation>
</comment>
<feature type="transmembrane region" description="Helical" evidence="6">
    <location>
        <begin position="54"/>
        <end position="72"/>
    </location>
</feature>
<keyword evidence="5 6" id="KW-0472">Membrane</keyword>
<dbReference type="Pfam" id="PF04241">
    <property type="entry name" value="DUF423"/>
    <property type="match status" value="1"/>
</dbReference>
<accession>A0A3P7P963</accession>
<evidence type="ECO:0000313" key="8">
    <source>
        <dbReference type="Proteomes" id="UP000281553"/>
    </source>
</evidence>
<sequence length="74" mass="7940">MFSTGAHMHLIHSAALLGLSDCSQPKLSVSLFLAGMCLFSGICYYTALTNDIRFVKIAPVGGIILIIAWLSLLL</sequence>
<protein>
    <submittedName>
        <fullName evidence="7">Uncharacterized protein</fullName>
    </submittedName>
</protein>
<evidence type="ECO:0000256" key="1">
    <source>
        <dbReference type="ARBA" id="ARBA00004141"/>
    </source>
</evidence>
<name>A0A3P7P963_DIBLA</name>
<dbReference type="EMBL" id="UYRU01066441">
    <property type="protein sequence ID" value="VDN16602.1"/>
    <property type="molecule type" value="Genomic_DNA"/>
</dbReference>
<evidence type="ECO:0000256" key="5">
    <source>
        <dbReference type="ARBA" id="ARBA00023136"/>
    </source>
</evidence>